<name>A0A0S3R6J8_PHAAN</name>
<accession>A0A0S3R6J8</accession>
<evidence type="ECO:0000313" key="2">
    <source>
        <dbReference type="Proteomes" id="UP000291084"/>
    </source>
</evidence>
<dbReference type="Proteomes" id="UP000291084">
    <property type="component" value="Chromosome 1"/>
</dbReference>
<protein>
    <submittedName>
        <fullName evidence="1">Uncharacterized protein</fullName>
    </submittedName>
</protein>
<gene>
    <name evidence="1" type="primary">Vigan.01G420900</name>
    <name evidence="1" type="ORF">VIGAN_01420900</name>
</gene>
<proteinExistence type="predicted"/>
<dbReference type="AlphaFoldDB" id="A0A0S3R6J8"/>
<evidence type="ECO:0000313" key="1">
    <source>
        <dbReference type="EMBL" id="BAT76233.1"/>
    </source>
</evidence>
<reference evidence="1 2" key="1">
    <citation type="journal article" date="2015" name="Sci. Rep.">
        <title>The power of single molecule real-time sequencing technology in the de novo assembly of a eukaryotic genome.</title>
        <authorList>
            <person name="Sakai H."/>
            <person name="Naito K."/>
            <person name="Ogiso-Tanaka E."/>
            <person name="Takahashi Y."/>
            <person name="Iseki K."/>
            <person name="Muto C."/>
            <person name="Satou K."/>
            <person name="Teruya K."/>
            <person name="Shiroma A."/>
            <person name="Shimoji M."/>
            <person name="Hirano T."/>
            <person name="Itoh T."/>
            <person name="Kaga A."/>
            <person name="Tomooka N."/>
        </authorList>
    </citation>
    <scope>NUCLEOTIDE SEQUENCE [LARGE SCALE GENOMIC DNA]</scope>
    <source>
        <strain evidence="2">cv. Shumari</strain>
    </source>
</reference>
<dbReference type="EMBL" id="AP015034">
    <property type="protein sequence ID" value="BAT76233.1"/>
    <property type="molecule type" value="Genomic_DNA"/>
</dbReference>
<sequence length="82" mass="9598">MQLILDLRSSGENKCVHRCKKPNNQELILLLILEICGINNVVKGVIVIEVFWWSFLTFQELEKLQSFDCGKHFCCQLKNFQL</sequence>
<organism evidence="1 2">
    <name type="scientific">Vigna angularis var. angularis</name>
    <dbReference type="NCBI Taxonomy" id="157739"/>
    <lineage>
        <taxon>Eukaryota</taxon>
        <taxon>Viridiplantae</taxon>
        <taxon>Streptophyta</taxon>
        <taxon>Embryophyta</taxon>
        <taxon>Tracheophyta</taxon>
        <taxon>Spermatophyta</taxon>
        <taxon>Magnoliopsida</taxon>
        <taxon>eudicotyledons</taxon>
        <taxon>Gunneridae</taxon>
        <taxon>Pentapetalae</taxon>
        <taxon>rosids</taxon>
        <taxon>fabids</taxon>
        <taxon>Fabales</taxon>
        <taxon>Fabaceae</taxon>
        <taxon>Papilionoideae</taxon>
        <taxon>50 kb inversion clade</taxon>
        <taxon>NPAAA clade</taxon>
        <taxon>indigoferoid/millettioid clade</taxon>
        <taxon>Phaseoleae</taxon>
        <taxon>Vigna</taxon>
    </lineage>
</organism>
<keyword evidence="2" id="KW-1185">Reference proteome</keyword>